<dbReference type="Gene3D" id="3.30.479.30">
    <property type="entry name" value="Band 7 domain"/>
    <property type="match status" value="1"/>
</dbReference>
<feature type="domain" description="Band 7" evidence="7">
    <location>
        <begin position="29"/>
        <end position="205"/>
    </location>
</feature>
<evidence type="ECO:0000256" key="5">
    <source>
        <dbReference type="SAM" id="MobiDB-lite"/>
    </source>
</evidence>
<gene>
    <name evidence="8" type="ORF">ACFSBI_06620</name>
</gene>
<proteinExistence type="inferred from homology"/>
<evidence type="ECO:0000313" key="8">
    <source>
        <dbReference type="EMBL" id="MFD1721220.1"/>
    </source>
</evidence>
<keyword evidence="4" id="KW-0175">Coiled coil</keyword>
<keyword evidence="6" id="KW-1133">Transmembrane helix</keyword>
<dbReference type="InterPro" id="IPR031905">
    <property type="entry name" value="Flotillin_C"/>
</dbReference>
<sequence>MISGFEPVLLVLVVALVVVVLVVVGVVLRGIKVAKPDEAIIVTSRQRGARTGDESDENAGQRVVFGSRVFVKPVVEAYFKLSLRSRQLNVQATAQTRDAITIKVNAVAVVKVGGSEQMVRAAAQRFLNQQDQIESSTEEVLSGSVRSIVGQLTVTEIITNRQALQGQVLEAVRESLDVQGLQIDTLQIKEIDDDNGYIRDLGRAEAARVKQVAEIAESVARQASEEARISADQAVAEQQRKLDLRRAEIRKETDRAGAEAAAAAPLAEAIAQQEVVSQQELTAGKRVGLRRQELEAEVRAQADAEAYAVATRAQAEAEAERNRVDAAAAAVLAEGAAEADRIRATGAAQAESSRAQAEALSERAAELLRQQLIEQLPEIVRAAAEPLSGIGTMTIIASDGDPTGALGQSVAGQLATSTKLVKDLVGIDIAELVNGRAAGTAAGAAAGEQLARRRDRDEG</sequence>
<dbReference type="PANTHER" id="PTHR13806">
    <property type="entry name" value="FLOTILLIN-RELATED"/>
    <property type="match status" value="1"/>
</dbReference>
<comment type="caution">
    <text evidence="8">The sequence shown here is derived from an EMBL/GenBank/DDBJ whole genome shotgun (WGS) entry which is preliminary data.</text>
</comment>
<accession>A0ABW4LD74</accession>
<evidence type="ECO:0000313" key="9">
    <source>
        <dbReference type="Proteomes" id="UP001597347"/>
    </source>
</evidence>
<feature type="compositionally biased region" description="Basic and acidic residues" evidence="5">
    <location>
        <begin position="450"/>
        <end position="459"/>
    </location>
</feature>
<feature type="compositionally biased region" description="Low complexity" evidence="5">
    <location>
        <begin position="439"/>
        <end position="449"/>
    </location>
</feature>
<comment type="similarity">
    <text evidence="2">Belongs to the band 7/mec-2 family. Flotillin subfamily.</text>
</comment>
<feature type="transmembrane region" description="Helical" evidence="6">
    <location>
        <begin position="7"/>
        <end position="28"/>
    </location>
</feature>
<dbReference type="CDD" id="cd03399">
    <property type="entry name" value="SPFH_flotillin"/>
    <property type="match status" value="1"/>
</dbReference>
<evidence type="ECO:0000256" key="4">
    <source>
        <dbReference type="SAM" id="Coils"/>
    </source>
</evidence>
<dbReference type="SMART" id="SM00244">
    <property type="entry name" value="PHB"/>
    <property type="match status" value="1"/>
</dbReference>
<dbReference type="InterPro" id="IPR001107">
    <property type="entry name" value="Band_7"/>
</dbReference>
<dbReference type="EMBL" id="JBHUEA010000008">
    <property type="protein sequence ID" value="MFD1721220.1"/>
    <property type="molecule type" value="Genomic_DNA"/>
</dbReference>
<dbReference type="InterPro" id="IPR027705">
    <property type="entry name" value="Flotillin_fam"/>
</dbReference>
<evidence type="ECO:0000256" key="6">
    <source>
        <dbReference type="SAM" id="Phobius"/>
    </source>
</evidence>
<name>A0ABW4LD74_9MICO</name>
<evidence type="ECO:0000259" key="7">
    <source>
        <dbReference type="SMART" id="SM00244"/>
    </source>
</evidence>
<dbReference type="RefSeq" id="WP_377933261.1">
    <property type="nucleotide sequence ID" value="NZ_JBHUEA010000008.1"/>
</dbReference>
<feature type="coiled-coil region" evidence="4">
    <location>
        <begin position="310"/>
        <end position="370"/>
    </location>
</feature>
<evidence type="ECO:0000256" key="3">
    <source>
        <dbReference type="ARBA" id="ARBA00023136"/>
    </source>
</evidence>
<feature type="region of interest" description="Disordered" evidence="5">
    <location>
        <begin position="439"/>
        <end position="459"/>
    </location>
</feature>
<reference evidence="9" key="1">
    <citation type="journal article" date="2019" name="Int. J. Syst. Evol. Microbiol.">
        <title>The Global Catalogue of Microorganisms (GCM) 10K type strain sequencing project: providing services to taxonomists for standard genome sequencing and annotation.</title>
        <authorList>
            <consortium name="The Broad Institute Genomics Platform"/>
            <consortium name="The Broad Institute Genome Sequencing Center for Infectious Disease"/>
            <person name="Wu L."/>
            <person name="Ma J."/>
        </authorList>
    </citation>
    <scope>NUCLEOTIDE SEQUENCE [LARGE SCALE GENOMIC DNA]</scope>
    <source>
        <strain evidence="9">CGMCC 1.12471</strain>
    </source>
</reference>
<dbReference type="Pfam" id="PF15975">
    <property type="entry name" value="Flot"/>
    <property type="match status" value="1"/>
</dbReference>
<dbReference type="InterPro" id="IPR036013">
    <property type="entry name" value="Band_7/SPFH_dom_sf"/>
</dbReference>
<dbReference type="PANTHER" id="PTHR13806:SF46">
    <property type="entry name" value="FLOTILLIN-1-RELATED"/>
    <property type="match status" value="1"/>
</dbReference>
<organism evidence="8 9">
    <name type="scientific">Amnibacterium endophyticum</name>
    <dbReference type="NCBI Taxonomy" id="2109337"/>
    <lineage>
        <taxon>Bacteria</taxon>
        <taxon>Bacillati</taxon>
        <taxon>Actinomycetota</taxon>
        <taxon>Actinomycetes</taxon>
        <taxon>Micrococcales</taxon>
        <taxon>Microbacteriaceae</taxon>
        <taxon>Amnibacterium</taxon>
    </lineage>
</organism>
<dbReference type="Proteomes" id="UP001597347">
    <property type="component" value="Unassembled WGS sequence"/>
</dbReference>
<keyword evidence="6" id="KW-0812">Transmembrane</keyword>
<keyword evidence="3 6" id="KW-0472">Membrane</keyword>
<comment type="subcellular location">
    <subcellularLocation>
        <location evidence="1">Membrane</location>
    </subcellularLocation>
</comment>
<protein>
    <submittedName>
        <fullName evidence="8">SPFH domain-containing protein</fullName>
    </submittedName>
</protein>
<dbReference type="Pfam" id="PF01145">
    <property type="entry name" value="Band_7"/>
    <property type="match status" value="1"/>
</dbReference>
<dbReference type="SUPFAM" id="SSF117892">
    <property type="entry name" value="Band 7/SPFH domain"/>
    <property type="match status" value="1"/>
</dbReference>
<evidence type="ECO:0000256" key="2">
    <source>
        <dbReference type="ARBA" id="ARBA00007161"/>
    </source>
</evidence>
<keyword evidence="9" id="KW-1185">Reference proteome</keyword>
<evidence type="ECO:0000256" key="1">
    <source>
        <dbReference type="ARBA" id="ARBA00004370"/>
    </source>
</evidence>